<evidence type="ECO:0000313" key="2">
    <source>
        <dbReference type="EMBL" id="MBW0545188.1"/>
    </source>
</evidence>
<dbReference type="EMBL" id="AVOT02050073">
    <property type="protein sequence ID" value="MBW0545188.1"/>
    <property type="molecule type" value="Genomic_DNA"/>
</dbReference>
<keyword evidence="3" id="KW-1185">Reference proteome</keyword>
<feature type="region of interest" description="Disordered" evidence="1">
    <location>
        <begin position="30"/>
        <end position="75"/>
    </location>
</feature>
<organism evidence="2 3">
    <name type="scientific">Austropuccinia psidii MF-1</name>
    <dbReference type="NCBI Taxonomy" id="1389203"/>
    <lineage>
        <taxon>Eukaryota</taxon>
        <taxon>Fungi</taxon>
        <taxon>Dikarya</taxon>
        <taxon>Basidiomycota</taxon>
        <taxon>Pucciniomycotina</taxon>
        <taxon>Pucciniomycetes</taxon>
        <taxon>Pucciniales</taxon>
        <taxon>Sphaerophragmiaceae</taxon>
        <taxon>Austropuccinia</taxon>
    </lineage>
</organism>
<dbReference type="Proteomes" id="UP000765509">
    <property type="component" value="Unassembled WGS sequence"/>
</dbReference>
<dbReference type="AlphaFoldDB" id="A0A9Q3FWH3"/>
<protein>
    <submittedName>
        <fullName evidence="2">Uncharacterized protein</fullName>
    </submittedName>
</protein>
<sequence length="248" mass="27417">MDPSYSSLFNNNAATMIDDWIEKNFSVAPLPSSPPALDTPPDQQSTYFQSPPAFIPQDDDVSSVEPIEKKSSPALKYSDDDDSFVCLEKQSSPSLVSSIGESVTLNSVDSFSTFTLHMFNGSDSSLEYLDQDSLETLNFNIEDSLNPPDSPFNLPVAFTSSHDFKLACPPSFLPSSPTFFLNPEVKPSSSPGRIIKEEPRFNKIDESGLTSFIDHPELAPSTSNKDCCYSKSPPKCLKKQNKKFFKKQ</sequence>
<reference evidence="2" key="1">
    <citation type="submission" date="2021-03" db="EMBL/GenBank/DDBJ databases">
        <title>Draft genome sequence of rust myrtle Austropuccinia psidii MF-1, a brazilian biotype.</title>
        <authorList>
            <person name="Quecine M.C."/>
            <person name="Pachon D.M.R."/>
            <person name="Bonatelli M.L."/>
            <person name="Correr F.H."/>
            <person name="Franceschini L.M."/>
            <person name="Leite T.F."/>
            <person name="Margarido G.R.A."/>
            <person name="Almeida C.A."/>
            <person name="Ferrarezi J.A."/>
            <person name="Labate C.A."/>
        </authorList>
    </citation>
    <scope>NUCLEOTIDE SEQUENCE</scope>
    <source>
        <strain evidence="2">MF-1</strain>
    </source>
</reference>
<evidence type="ECO:0000313" key="3">
    <source>
        <dbReference type="Proteomes" id="UP000765509"/>
    </source>
</evidence>
<evidence type="ECO:0000256" key="1">
    <source>
        <dbReference type="SAM" id="MobiDB-lite"/>
    </source>
</evidence>
<name>A0A9Q3FWH3_9BASI</name>
<comment type="caution">
    <text evidence="2">The sequence shown here is derived from an EMBL/GenBank/DDBJ whole genome shotgun (WGS) entry which is preliminary data.</text>
</comment>
<accession>A0A9Q3FWH3</accession>
<proteinExistence type="predicted"/>
<gene>
    <name evidence="2" type="ORF">O181_084903</name>
</gene>